<dbReference type="InterPro" id="IPR025064">
    <property type="entry name" value="DUF4005"/>
</dbReference>
<keyword evidence="1" id="KW-0112">Calmodulin-binding</keyword>
<reference evidence="6 7" key="1">
    <citation type="submission" date="2025-04" db="UniProtKB">
        <authorList>
            <consortium name="RefSeq"/>
        </authorList>
    </citation>
    <scope>IDENTIFICATION</scope>
    <source>
        <tissue evidence="6 7">Leaves</tissue>
    </source>
</reference>
<dbReference type="Proteomes" id="UP000235220">
    <property type="component" value="Chromosome 3"/>
</dbReference>
<organism evidence="5 6">
    <name type="scientific">Juglans regia</name>
    <name type="common">English walnut</name>
    <dbReference type="NCBI Taxonomy" id="51240"/>
    <lineage>
        <taxon>Eukaryota</taxon>
        <taxon>Viridiplantae</taxon>
        <taxon>Streptophyta</taxon>
        <taxon>Embryophyta</taxon>
        <taxon>Tracheophyta</taxon>
        <taxon>Spermatophyta</taxon>
        <taxon>Magnoliopsida</taxon>
        <taxon>eudicotyledons</taxon>
        <taxon>Gunneridae</taxon>
        <taxon>Pentapetalae</taxon>
        <taxon>rosids</taxon>
        <taxon>fabids</taxon>
        <taxon>Fagales</taxon>
        <taxon>Juglandaceae</taxon>
        <taxon>Juglans</taxon>
    </lineage>
</organism>
<keyword evidence="5" id="KW-1185">Reference proteome</keyword>
<dbReference type="KEGG" id="jre:109005243"/>
<evidence type="ECO:0000313" key="5">
    <source>
        <dbReference type="Proteomes" id="UP000235220"/>
    </source>
</evidence>
<comment type="similarity">
    <text evidence="2">Belongs to the IQD family.</text>
</comment>
<comment type="subunit">
    <text evidence="3">Binds to multiple calmodulin (CaM) in the presence of Ca(2+) and CaM-like proteins.</text>
</comment>
<gene>
    <name evidence="6 7" type="primary">LOC109005243</name>
</gene>
<dbReference type="PANTHER" id="PTHR32295">
    <property type="entry name" value="IQ-DOMAIN 5-RELATED"/>
    <property type="match status" value="1"/>
</dbReference>
<dbReference type="RefSeq" id="XP_018839613.2">
    <property type="nucleotide sequence ID" value="XM_018984068.2"/>
</dbReference>
<dbReference type="InterPro" id="IPR000048">
    <property type="entry name" value="IQ_motif_EF-hand-BS"/>
</dbReference>
<dbReference type="STRING" id="51240.A0A2I4G6U5"/>
<dbReference type="Pfam" id="PF13178">
    <property type="entry name" value="DUF4005"/>
    <property type="match status" value="1"/>
</dbReference>
<dbReference type="SMART" id="SM00015">
    <property type="entry name" value="IQ"/>
    <property type="match status" value="1"/>
</dbReference>
<feature type="domain" description="DUF4005" evidence="4">
    <location>
        <begin position="325"/>
        <end position="355"/>
    </location>
</feature>
<evidence type="ECO:0000256" key="2">
    <source>
        <dbReference type="ARBA" id="ARBA00024341"/>
    </source>
</evidence>
<dbReference type="OrthoDB" id="696085at2759"/>
<dbReference type="GO" id="GO:0005516">
    <property type="term" value="F:calmodulin binding"/>
    <property type="evidence" value="ECO:0007669"/>
    <property type="project" value="UniProtKB-KW"/>
</dbReference>
<evidence type="ECO:0000256" key="3">
    <source>
        <dbReference type="ARBA" id="ARBA00024378"/>
    </source>
</evidence>
<dbReference type="PROSITE" id="PS50096">
    <property type="entry name" value="IQ"/>
    <property type="match status" value="1"/>
</dbReference>
<name>A0A2I4G6U5_JUGRE</name>
<dbReference type="Pfam" id="PF00612">
    <property type="entry name" value="IQ"/>
    <property type="match status" value="1"/>
</dbReference>
<evidence type="ECO:0000313" key="6">
    <source>
        <dbReference type="RefSeq" id="XP_018839613.2"/>
    </source>
</evidence>
<sequence>MAKTKCWFGWVTRLLTSEARTKLEEKSKRWRWLFGKVKHKQYPALLAPQRTLSEATEEQRKHALTVAIATAAAAEVAVAAAHAAAEVVRLAGASQSCQRFMKQDRNLAAIKIQSAYRAHLARKALRALKGLVRLQAIARGRAVRCQTVTLKCSPLSAKRQAEVQEKSIPSADASHRECYKKQFDGAKDEFGEEDTKLESSSLRTWDRSMVLKEDMDAIWLRKQEAITKRERMKKYSFSHGERRNAQMLEESVDNKKFGKRSCRLEQLLDKEQACNMEGVGDRNGQKQIRPRNERKHVSLGLDSQWSFPRRSFCHAKQNSDTNDSLMPNSPIFRTYMSATESAKAKQRSLSTPKQRIIGYLDGCLDHNFANKNEQYYSFWSSFNTGTNDGRGVSQ</sequence>
<dbReference type="AlphaFoldDB" id="A0A2I4G6U5"/>
<dbReference type="CDD" id="cd23767">
    <property type="entry name" value="IQCD"/>
    <property type="match status" value="1"/>
</dbReference>
<evidence type="ECO:0000313" key="7">
    <source>
        <dbReference type="RefSeq" id="XP_018839614.2"/>
    </source>
</evidence>
<dbReference type="RefSeq" id="XP_018839614.2">
    <property type="nucleotide sequence ID" value="XM_018984069.2"/>
</dbReference>
<evidence type="ECO:0000259" key="4">
    <source>
        <dbReference type="Pfam" id="PF13178"/>
    </source>
</evidence>
<protein>
    <submittedName>
        <fullName evidence="6 7">Uncharacterized protein LOC109005243</fullName>
    </submittedName>
</protein>
<dbReference type="Gene3D" id="1.20.5.190">
    <property type="match status" value="1"/>
</dbReference>
<evidence type="ECO:0000256" key="1">
    <source>
        <dbReference type="ARBA" id="ARBA00022860"/>
    </source>
</evidence>
<dbReference type="GeneID" id="109005243"/>
<proteinExistence type="inferred from homology"/>
<dbReference type="Gramene" id="Jr03_05130_p1">
    <property type="protein sequence ID" value="cds.Jr03_05130_p1"/>
    <property type="gene ID" value="Jr03_05130"/>
</dbReference>
<accession>A0A2I4G6U5</accession>
<dbReference type="PANTHER" id="PTHR32295:SF212">
    <property type="entry name" value="CALMODULIN BINDING PROTEIN-RELATED"/>
    <property type="match status" value="1"/>
</dbReference>